<dbReference type="AlphaFoldDB" id="M3A1J1"/>
<dbReference type="GO" id="GO:0031179">
    <property type="term" value="P:peptide modification"/>
    <property type="evidence" value="ECO:0007669"/>
    <property type="project" value="InterPro"/>
</dbReference>
<dbReference type="PANTHER" id="PTHR43289">
    <property type="entry name" value="MITOGEN-ACTIVATED PROTEIN KINASE KINASE KINASE 20-RELATED"/>
    <property type="match status" value="1"/>
</dbReference>
<dbReference type="PATRIC" id="fig|1278076.4.peg.599"/>
<dbReference type="Pfam" id="PF25816">
    <property type="entry name" value="RamC_N"/>
    <property type="match status" value="1"/>
</dbReference>
<dbReference type="PROSITE" id="PS50011">
    <property type="entry name" value="PROTEIN_KINASE_DOM"/>
    <property type="match status" value="1"/>
</dbReference>
<dbReference type="Gene3D" id="1.50.10.20">
    <property type="match status" value="1"/>
</dbReference>
<feature type="region of interest" description="Disordered" evidence="6">
    <location>
        <begin position="450"/>
        <end position="470"/>
    </location>
</feature>
<name>M3A1J1_9NOCA</name>
<feature type="compositionally biased region" description="Low complexity" evidence="6">
    <location>
        <begin position="458"/>
        <end position="470"/>
    </location>
</feature>
<keyword evidence="3" id="KW-0418">Kinase</keyword>
<dbReference type="InterPro" id="IPR000719">
    <property type="entry name" value="Prot_kinase_dom"/>
</dbReference>
<feature type="binding site" evidence="5">
    <location>
        <position position="774"/>
    </location>
    <ligand>
        <name>Zn(2+)</name>
        <dbReference type="ChEBI" id="CHEBI:29105"/>
    </ligand>
</feature>
<dbReference type="Pfam" id="PF05147">
    <property type="entry name" value="LANC_like"/>
    <property type="match status" value="1"/>
</dbReference>
<keyword evidence="9" id="KW-1185">Reference proteome</keyword>
<feature type="compositionally biased region" description="Gly residues" evidence="6">
    <location>
        <begin position="881"/>
        <end position="902"/>
    </location>
</feature>
<protein>
    <recommendedName>
        <fullName evidence="7">Protein kinase domain-containing protein</fullName>
    </recommendedName>
</protein>
<keyword evidence="5" id="KW-0862">Zinc</keyword>
<feature type="domain" description="Protein kinase" evidence="7">
    <location>
        <begin position="199"/>
        <end position="456"/>
    </location>
</feature>
<keyword evidence="5" id="KW-0479">Metal-binding</keyword>
<feature type="binding site" evidence="5">
    <location>
        <position position="730"/>
    </location>
    <ligand>
        <name>Zn(2+)</name>
        <dbReference type="ChEBI" id="CHEBI:29105"/>
    </ligand>
</feature>
<evidence type="ECO:0000256" key="3">
    <source>
        <dbReference type="ARBA" id="ARBA00022777"/>
    </source>
</evidence>
<keyword evidence="1" id="KW-0808">Transferase</keyword>
<dbReference type="CDD" id="cd04434">
    <property type="entry name" value="LanC_like"/>
    <property type="match status" value="1"/>
</dbReference>
<dbReference type="InterPro" id="IPR007822">
    <property type="entry name" value="LANC-like"/>
</dbReference>
<dbReference type="GO" id="GO:0046872">
    <property type="term" value="F:metal ion binding"/>
    <property type="evidence" value="ECO:0007669"/>
    <property type="project" value="UniProtKB-KW"/>
</dbReference>
<dbReference type="PRINTS" id="PR01955">
    <property type="entry name" value="LANCFRANKIA"/>
</dbReference>
<dbReference type="Gene3D" id="1.10.510.10">
    <property type="entry name" value="Transferase(Phosphotransferase) domain 1"/>
    <property type="match status" value="1"/>
</dbReference>
<keyword evidence="2" id="KW-0547">Nucleotide-binding</keyword>
<accession>M3A1J1</accession>
<dbReference type="SMART" id="SM00220">
    <property type="entry name" value="S_TKc"/>
    <property type="match status" value="1"/>
</dbReference>
<dbReference type="InterPro" id="IPR057929">
    <property type="entry name" value="RamC_N"/>
</dbReference>
<evidence type="ECO:0000256" key="1">
    <source>
        <dbReference type="ARBA" id="ARBA00022679"/>
    </source>
</evidence>
<proteinExistence type="predicted"/>
<feature type="region of interest" description="Disordered" evidence="6">
    <location>
        <begin position="853"/>
        <end position="902"/>
    </location>
</feature>
<feature type="binding site" evidence="5">
    <location>
        <position position="775"/>
    </location>
    <ligand>
        <name>Zn(2+)</name>
        <dbReference type="ChEBI" id="CHEBI:29105"/>
    </ligand>
</feature>
<dbReference type="SMART" id="SM01260">
    <property type="entry name" value="LANC_like"/>
    <property type="match status" value="1"/>
</dbReference>
<sequence length="902" mass="94450">MKAQADALERVALAARADASLAHWDVHDAEDAFFRVYAPPSAPPPESGTKLHVSSSVACAPDVLRACLPVLVAHEVAFKHVATLRGLSFLSTGRGGASQVGKFLTVYPATSDRGAELAALLHDVTAGFAGPRIPNEEPFAEGSLVHSRDGAFRRVWVQLPTGRIVPGRRTTDGWTEDTREVVGTDPARRPAPRVLRDRYVRMNCLFHSPKGRTDVAFVDSADGGRLVVVKEAYAHTMEETSGRDARARLAAEATCLAELDGQGVAPRLVDHWEEASGAFLVYEPVVGRTLSAVIRELAGWGQRLPADLTRAWTRSLCEAVGRVHAAGRVVADIKPTNIVVTPDGLRLIDFELSGPPTHEPVGGMGTRGYCSPQQADPRAGRSFQDDVYAIGATALAMVTGTEAAALPDPGIVAELEGERDPAAPIPRVIARCVAKDPRRRFAAVEDISRALDRPTTPPDSGTPTGAAADPTTAAVEIGERLVEAAVTDRDGYTYWLSGHHTVNWQSSRDLYTGSGGIALFLCALGEATGRTDFLEAAARCGRWLAETAPAVPRTEPMPGLYFGDCGAALLYLRLARATSNPAWHTHARSVAGAVETAQIRSPDLMTGLAGVGLLQLSLWHESGDPEALERAGDCAVELAVRRDSDRPLWAIPTGFGPLSGGRYLGYSHGSAGIGRFLAAYASVTGDERARNLCTEVADWITATAHSAVDGTGAYWNTIAGSTASSGATWCHGTAGIARFLFHAHGVTSAPAHLATALAAVRTTAAVSWLGTSQCHGLAGSIETLVDAARATVDARHLAAARSLAANLLAYRTTDGWPSDEGTPDSPDLMVGEAGVGAALLRLAFPRTSHLVEASVPSASPAGGDGRAPPGGGDIDVRGRGGRPPGGGDIDVGGRGGRPPGDS</sequence>
<evidence type="ECO:0000313" key="8">
    <source>
        <dbReference type="EMBL" id="EME66848.1"/>
    </source>
</evidence>
<dbReference type="GO" id="GO:0005524">
    <property type="term" value="F:ATP binding"/>
    <property type="evidence" value="ECO:0007669"/>
    <property type="project" value="UniProtKB-KW"/>
</dbReference>
<evidence type="ECO:0000313" key="9">
    <source>
        <dbReference type="Proteomes" id="UP000011731"/>
    </source>
</evidence>
<organism evidence="8 9">
    <name type="scientific">Rhodococcus ruber BKS 20-38</name>
    <dbReference type="NCBI Taxonomy" id="1278076"/>
    <lineage>
        <taxon>Bacteria</taxon>
        <taxon>Bacillati</taxon>
        <taxon>Actinomycetota</taxon>
        <taxon>Actinomycetes</taxon>
        <taxon>Mycobacteriales</taxon>
        <taxon>Nocardiaceae</taxon>
        <taxon>Rhodococcus</taxon>
    </lineage>
</organism>
<comment type="caution">
    <text evidence="8">The sequence shown here is derived from an EMBL/GenBank/DDBJ whole genome shotgun (WGS) entry which is preliminary data.</text>
</comment>
<evidence type="ECO:0000259" key="7">
    <source>
        <dbReference type="PROSITE" id="PS50011"/>
    </source>
</evidence>
<gene>
    <name evidence="8" type="ORF">G352_02889</name>
</gene>
<dbReference type="SUPFAM" id="SSF56112">
    <property type="entry name" value="Protein kinase-like (PK-like)"/>
    <property type="match status" value="1"/>
</dbReference>
<feature type="compositionally biased region" description="Gly residues" evidence="6">
    <location>
        <begin position="862"/>
        <end position="873"/>
    </location>
</feature>
<dbReference type="InterPro" id="IPR011009">
    <property type="entry name" value="Kinase-like_dom_sf"/>
</dbReference>
<evidence type="ECO:0000256" key="2">
    <source>
        <dbReference type="ARBA" id="ARBA00022741"/>
    </source>
</evidence>
<keyword evidence="4" id="KW-0067">ATP-binding</keyword>
<dbReference type="RefSeq" id="WP_003934662.1">
    <property type="nucleotide sequence ID" value="NZ_AOEX01000016.1"/>
</dbReference>
<reference evidence="8 9" key="1">
    <citation type="journal article" date="2013" name="Genome Announc.">
        <title>Draft Genome Sequence of Rhodococcus ruber Strain BKS 20-38.</title>
        <authorList>
            <person name="Bala M."/>
            <person name="Kumar S."/>
            <person name="Raghava G.P."/>
            <person name="Mayilraj S."/>
        </authorList>
    </citation>
    <scope>NUCLEOTIDE SEQUENCE [LARGE SCALE GENOMIC DNA]</scope>
    <source>
        <strain evidence="8 9">BKS 20-38</strain>
    </source>
</reference>
<dbReference type="EMBL" id="AOEX01000016">
    <property type="protein sequence ID" value="EME66848.1"/>
    <property type="molecule type" value="Genomic_DNA"/>
</dbReference>
<dbReference type="PANTHER" id="PTHR43289:SF34">
    <property type="entry name" value="SERINE_THREONINE-PROTEIN KINASE YBDM-RELATED"/>
    <property type="match status" value="1"/>
</dbReference>
<dbReference type="Pfam" id="PF00069">
    <property type="entry name" value="Pkinase"/>
    <property type="match status" value="1"/>
</dbReference>
<evidence type="ECO:0000256" key="5">
    <source>
        <dbReference type="PIRSR" id="PIRSR607822-1"/>
    </source>
</evidence>
<dbReference type="SUPFAM" id="SSF158745">
    <property type="entry name" value="LanC-like"/>
    <property type="match status" value="1"/>
</dbReference>
<dbReference type="GO" id="GO:0004674">
    <property type="term" value="F:protein serine/threonine kinase activity"/>
    <property type="evidence" value="ECO:0007669"/>
    <property type="project" value="TreeGrafter"/>
</dbReference>
<dbReference type="Proteomes" id="UP000011731">
    <property type="component" value="Unassembled WGS sequence"/>
</dbReference>
<evidence type="ECO:0000256" key="4">
    <source>
        <dbReference type="ARBA" id="ARBA00022840"/>
    </source>
</evidence>
<dbReference type="PRINTS" id="PR01950">
    <property type="entry name" value="LANCSUPER"/>
</dbReference>
<evidence type="ECO:0000256" key="6">
    <source>
        <dbReference type="SAM" id="MobiDB-lite"/>
    </source>
</evidence>